<dbReference type="InterPro" id="IPR000086">
    <property type="entry name" value="NUDIX_hydrolase_dom"/>
</dbReference>
<dbReference type="PANTHER" id="PTHR43736:SF1">
    <property type="entry name" value="DIHYDRONEOPTERIN TRIPHOSPHATE DIPHOSPHATASE"/>
    <property type="match status" value="1"/>
</dbReference>
<dbReference type="AlphaFoldDB" id="A0A5R9F8L5"/>
<dbReference type="PANTHER" id="PTHR43736">
    <property type="entry name" value="ADP-RIBOSE PYROPHOSPHATASE"/>
    <property type="match status" value="1"/>
</dbReference>
<accession>A0A5R9F8L5</accession>
<protein>
    <submittedName>
        <fullName evidence="5">NUDIX hydrolase</fullName>
    </submittedName>
</protein>
<keyword evidence="2 3" id="KW-0378">Hydrolase</keyword>
<sequence>MVHKENKWLVVKKKYGGLKDLWSFPAGFVDPGETVDEAALREVKEETGVQAAITGIAGLRTGVINDLVSDNMIVFYMEHTSGVLKPAEAEIIEVAYMTKEELVNDPKTSSMIHFFFSPKVEKGLTITETDPGRHFGYTSYKLFDNR</sequence>
<dbReference type="PROSITE" id="PS00893">
    <property type="entry name" value="NUDIX_BOX"/>
    <property type="match status" value="1"/>
</dbReference>
<evidence type="ECO:0000256" key="1">
    <source>
        <dbReference type="ARBA" id="ARBA00005582"/>
    </source>
</evidence>
<dbReference type="PROSITE" id="PS51462">
    <property type="entry name" value="NUDIX"/>
    <property type="match status" value="1"/>
</dbReference>
<comment type="caution">
    <text evidence="5">The sequence shown here is derived from an EMBL/GenBank/DDBJ whole genome shotgun (WGS) entry which is preliminary data.</text>
</comment>
<dbReference type="GO" id="GO:0016787">
    <property type="term" value="F:hydrolase activity"/>
    <property type="evidence" value="ECO:0007669"/>
    <property type="project" value="UniProtKB-KW"/>
</dbReference>
<comment type="similarity">
    <text evidence="1 3">Belongs to the Nudix hydrolase family.</text>
</comment>
<evidence type="ECO:0000313" key="6">
    <source>
        <dbReference type="Proteomes" id="UP000308230"/>
    </source>
</evidence>
<evidence type="ECO:0000259" key="4">
    <source>
        <dbReference type="PROSITE" id="PS51462"/>
    </source>
</evidence>
<dbReference type="InterPro" id="IPR020476">
    <property type="entry name" value="Nudix_hydrolase"/>
</dbReference>
<dbReference type="OrthoDB" id="9786141at2"/>
<evidence type="ECO:0000313" key="5">
    <source>
        <dbReference type="EMBL" id="TLS39391.1"/>
    </source>
</evidence>
<dbReference type="SUPFAM" id="SSF55811">
    <property type="entry name" value="Nudix"/>
    <property type="match status" value="1"/>
</dbReference>
<evidence type="ECO:0000256" key="2">
    <source>
        <dbReference type="ARBA" id="ARBA00022801"/>
    </source>
</evidence>
<dbReference type="PRINTS" id="PR00502">
    <property type="entry name" value="NUDIXFAMILY"/>
</dbReference>
<evidence type="ECO:0000256" key="3">
    <source>
        <dbReference type="RuleBase" id="RU003476"/>
    </source>
</evidence>
<dbReference type="EMBL" id="SWLG01000001">
    <property type="protein sequence ID" value="TLS39391.1"/>
    <property type="molecule type" value="Genomic_DNA"/>
</dbReference>
<reference evidence="5 6" key="1">
    <citation type="submission" date="2019-04" db="EMBL/GenBank/DDBJ databases">
        <title>Bacillus caeni sp. nov., a bacterium isolated from mangrove sediment.</title>
        <authorList>
            <person name="Huang H."/>
            <person name="Mo K."/>
            <person name="Hu Y."/>
        </authorList>
    </citation>
    <scope>NUCLEOTIDE SEQUENCE [LARGE SCALE GENOMIC DNA]</scope>
    <source>
        <strain evidence="5 6">HB172195</strain>
    </source>
</reference>
<keyword evidence="6" id="KW-1185">Reference proteome</keyword>
<dbReference type="Pfam" id="PF00293">
    <property type="entry name" value="NUDIX"/>
    <property type="match status" value="1"/>
</dbReference>
<organism evidence="5 6">
    <name type="scientific">Exobacillus caeni</name>
    <dbReference type="NCBI Taxonomy" id="2574798"/>
    <lineage>
        <taxon>Bacteria</taxon>
        <taxon>Bacillati</taxon>
        <taxon>Bacillota</taxon>
        <taxon>Bacilli</taxon>
        <taxon>Bacillales</taxon>
        <taxon>Guptibacillaceae</taxon>
        <taxon>Exobacillus</taxon>
    </lineage>
</organism>
<dbReference type="InterPro" id="IPR020084">
    <property type="entry name" value="NUDIX_hydrolase_CS"/>
</dbReference>
<proteinExistence type="inferred from homology"/>
<dbReference type="Proteomes" id="UP000308230">
    <property type="component" value="Unassembled WGS sequence"/>
</dbReference>
<gene>
    <name evidence="5" type="ORF">FCL54_00655</name>
</gene>
<feature type="domain" description="Nudix hydrolase" evidence="4">
    <location>
        <begin position="1"/>
        <end position="121"/>
    </location>
</feature>
<dbReference type="Gene3D" id="3.90.79.10">
    <property type="entry name" value="Nucleoside Triphosphate Pyrophosphohydrolase"/>
    <property type="match status" value="1"/>
</dbReference>
<name>A0A5R9F8L5_9BACL</name>
<dbReference type="InterPro" id="IPR015797">
    <property type="entry name" value="NUDIX_hydrolase-like_dom_sf"/>
</dbReference>